<name>A0A229W7Y6_ASPFM</name>
<evidence type="ECO:0000313" key="1">
    <source>
        <dbReference type="EMBL" id="KAH1899119.1"/>
    </source>
</evidence>
<dbReference type="EMBL" id="JAIBSC010000088">
    <property type="protein sequence ID" value="KAH1899119.1"/>
    <property type="molecule type" value="Genomic_DNA"/>
</dbReference>
<comment type="caution">
    <text evidence="1">The sequence shown here is derived from an EMBL/GenBank/DDBJ whole genome shotgun (WGS) entry which is preliminary data.</text>
</comment>
<sequence length="61" mass="7266">MPSQQGLERLCRSPPPNSHEMLSVRQNWNSEVAHPMLDYIRSYWIRSDLEYQEDDQPLASY</sequence>
<organism evidence="1 2">
    <name type="scientific">Aspergillus fumigatus</name>
    <name type="common">Neosartorya fumigata</name>
    <dbReference type="NCBI Taxonomy" id="746128"/>
    <lineage>
        <taxon>Eukaryota</taxon>
        <taxon>Fungi</taxon>
        <taxon>Dikarya</taxon>
        <taxon>Ascomycota</taxon>
        <taxon>Pezizomycotina</taxon>
        <taxon>Eurotiomycetes</taxon>
        <taxon>Eurotiomycetidae</taxon>
        <taxon>Eurotiales</taxon>
        <taxon>Aspergillaceae</taxon>
        <taxon>Aspergillus</taxon>
        <taxon>Aspergillus subgen. Fumigati</taxon>
    </lineage>
</organism>
<protein>
    <submittedName>
        <fullName evidence="1">Uncharacterized protein</fullName>
    </submittedName>
</protein>
<dbReference type="Proteomes" id="UP000813423">
    <property type="component" value="Unassembled WGS sequence"/>
</dbReference>
<dbReference type="AlphaFoldDB" id="A0A229W7Y6"/>
<accession>A0A229W7Y6</accession>
<gene>
    <name evidence="1" type="ORF">KXV57_009157</name>
</gene>
<reference evidence="1" key="1">
    <citation type="submission" date="2021-08" db="EMBL/GenBank/DDBJ databases">
        <title>Global Aspergillus fumigatus from environmental and clinical sources.</title>
        <authorList>
            <person name="Barber A."/>
            <person name="Sae-Ong T."/>
        </authorList>
    </citation>
    <scope>NUCLEOTIDE SEQUENCE</scope>
    <source>
        <strain evidence="1">NRZ-2016-071</strain>
    </source>
</reference>
<proteinExistence type="predicted"/>
<evidence type="ECO:0000313" key="2">
    <source>
        <dbReference type="Proteomes" id="UP000813423"/>
    </source>
</evidence>